<dbReference type="EMBL" id="JAFKCS010000009">
    <property type="protein sequence ID" value="MBN7820449.1"/>
    <property type="molecule type" value="Genomic_DNA"/>
</dbReference>
<organism evidence="1 2">
    <name type="scientific">Bowmanella yangjiangensis</name>
    <dbReference type="NCBI Taxonomy" id="2811230"/>
    <lineage>
        <taxon>Bacteria</taxon>
        <taxon>Pseudomonadati</taxon>
        <taxon>Pseudomonadota</taxon>
        <taxon>Gammaproteobacteria</taxon>
        <taxon>Alteromonadales</taxon>
        <taxon>Alteromonadaceae</taxon>
        <taxon>Bowmanella</taxon>
    </lineage>
</organism>
<comment type="caution">
    <text evidence="1">The sequence shown here is derived from an EMBL/GenBank/DDBJ whole genome shotgun (WGS) entry which is preliminary data.</text>
</comment>
<keyword evidence="1" id="KW-0378">Hydrolase</keyword>
<protein>
    <submittedName>
        <fullName evidence="1">HAD family hydrolase</fullName>
    </submittedName>
</protein>
<dbReference type="GO" id="GO:0016787">
    <property type="term" value="F:hydrolase activity"/>
    <property type="evidence" value="ECO:0007669"/>
    <property type="project" value="UniProtKB-KW"/>
</dbReference>
<dbReference type="Proteomes" id="UP000663992">
    <property type="component" value="Unassembled WGS sequence"/>
</dbReference>
<evidence type="ECO:0000313" key="1">
    <source>
        <dbReference type="EMBL" id="MBN7820449.1"/>
    </source>
</evidence>
<gene>
    <name evidence="1" type="ORF">J0A65_11270</name>
</gene>
<name>A0ABS3CXT2_9ALTE</name>
<sequence>MNRTVALRDFGFNFLGPICSEYLHALEQLCQSESPRKLVFLAREGYFLEQVYQHLVSKGLMSSYPAAYLNVSRTFLFRISIADPYTWQWSLYHKYKGTLADLLVGRFGFTLSQLASLFTEEELAVNYELPAQGGDLELVLSQHLPALKSMVQESRNAYLDYLQSLGIGTTDTPLMIDVGYSGTIQKMLTRLLQCESQGLYFITTEDGLHDIEGFQASISSVFKTGVRMGHGYLMLDRSLFLESLLTAPNGQFVEIGRMSELTEPKFHFFYGRQTRTQSHFQDLHVVFAGGQQAIEHFFRHRIRFSTEEIECMYQQYVTKRNLLPRAVCPLFDVDDVISGNGNVNPLQLFGV</sequence>
<keyword evidence="2" id="KW-1185">Reference proteome</keyword>
<reference evidence="1 2" key="1">
    <citation type="submission" date="2021-03" db="EMBL/GenBank/DDBJ databases">
        <title>novel species isolated from a fishpond in China.</title>
        <authorList>
            <person name="Lu H."/>
            <person name="Cai Z."/>
        </authorList>
    </citation>
    <scope>NUCLEOTIDE SEQUENCE [LARGE SCALE GENOMIC DNA]</scope>
    <source>
        <strain evidence="1 2">Y57</strain>
    </source>
</reference>
<accession>A0ABS3CXT2</accession>
<evidence type="ECO:0000313" key="2">
    <source>
        <dbReference type="Proteomes" id="UP000663992"/>
    </source>
</evidence>
<dbReference type="RefSeq" id="WP_206594281.1">
    <property type="nucleotide sequence ID" value="NZ_JAFKCS010000009.1"/>
</dbReference>
<proteinExistence type="predicted"/>